<feature type="transmembrane region" description="Helical" evidence="15">
    <location>
        <begin position="159"/>
        <end position="180"/>
    </location>
</feature>
<dbReference type="SUPFAM" id="SSF82109">
    <property type="entry name" value="MIR domain"/>
    <property type="match status" value="1"/>
</dbReference>
<evidence type="ECO:0000313" key="18">
    <source>
        <dbReference type="Proteomes" id="UP000007799"/>
    </source>
</evidence>
<sequence>MGSGRTSGGLLQGAGGADVDSDGDGTAEGACVGSTRQGGKMSVRGHEQGTAAIPRRQQDGRQQQQWKLTVTLDVLEITIMATLTLAALATRLYNIHQPPSVAWDETHFGKFANRYLKRQFYFDVHPPLAKMLIALAGLVTGYRGDFSFEGPGTPYDNDLYIGMRVFCACVGAMCVPLAYLTLRQLSCSRVAAITAASLVLFDTACITASKYILLDPILMFFIHAACCAALYVRRQRHRAFSAGWWVSYAVLGVLLGCAISSKWVGLFVVLFTGCLTIADLWELWGDTAVSLMRLALYFLARAATLIVLPLAVYAFFFFVHFAVCNHSGDGDSFMSSAFQTTLIGNELNATPMPNTVAVGSVVSIKGARCSGGLLHSHPHLYPAHMVQQQQITAYQHKDDNNLWIIKRGHEHTNVNVNHSNGRSEVVSFVHSGDIIRLEHKLTRVNLHSHGLGAFSKKTHHQVTGYGVNGTGDINDNWTVEVVRGRNGDQLGRITDQFKLLHSPFGTPICALSCDGTKYPEWGFEQLEVTCNPNLNDTSNLWNIERHDNPLLPAEDVSTVKPSFWQNLHELHVAMAEVNNGLVPKKDEDPSRAWHWPINYRGQRFTAWGDNDLRVYLLGNPVVFAINLIAIVLFIVGALLVALARQRGVQVSTTAVSDGGWLFLGWALHYLPFFLMGRVLYFHHYLPALLFSCMLTGVVVDALVDVVLCAVVRRAGNKRVPVVGVRAAVLVALIAVLAWSFRVFSCMAYGMQGPLRSMKPLMWMQSWELDH</sequence>
<dbReference type="eggNOG" id="KOG3359">
    <property type="taxonomic scope" value="Eukaryota"/>
</dbReference>
<dbReference type="Pfam" id="PF16192">
    <property type="entry name" value="PMT_4TMC"/>
    <property type="match status" value="1"/>
</dbReference>
<evidence type="ECO:0000256" key="11">
    <source>
        <dbReference type="ARBA" id="ARBA00023136"/>
    </source>
</evidence>
<dbReference type="RefSeq" id="XP_004999089.1">
    <property type="nucleotide sequence ID" value="XM_004999032.1"/>
</dbReference>
<evidence type="ECO:0000256" key="9">
    <source>
        <dbReference type="ARBA" id="ARBA00022824"/>
    </source>
</evidence>
<keyword evidence="7 15" id="KW-0812">Transmembrane</keyword>
<dbReference type="InterPro" id="IPR032421">
    <property type="entry name" value="PMT_4TMC"/>
</dbReference>
<dbReference type="CDD" id="cd23282">
    <property type="entry name" value="beta-trefoil_MIR_POMT2"/>
    <property type="match status" value="1"/>
</dbReference>
<evidence type="ECO:0000256" key="3">
    <source>
        <dbReference type="ARBA" id="ARBA00007222"/>
    </source>
</evidence>
<keyword evidence="10 15" id="KW-1133">Transmembrane helix</keyword>
<comment type="subcellular location">
    <subcellularLocation>
        <location evidence="1">Endoplasmic reticulum membrane</location>
        <topology evidence="1">Multi-pass membrane protein</topology>
    </subcellularLocation>
</comment>
<feature type="domain" description="MIR" evidence="16">
    <location>
        <begin position="353"/>
        <end position="408"/>
    </location>
</feature>
<evidence type="ECO:0000259" key="16">
    <source>
        <dbReference type="PROSITE" id="PS50919"/>
    </source>
</evidence>
<dbReference type="InParanoid" id="F2TWS4"/>
<accession>F2TWS4</accession>
<dbReference type="InterPro" id="IPR016093">
    <property type="entry name" value="MIR_motif"/>
</dbReference>
<evidence type="ECO:0000256" key="5">
    <source>
        <dbReference type="ARBA" id="ARBA00022676"/>
    </source>
</evidence>
<keyword evidence="8" id="KW-0677">Repeat</keyword>
<keyword evidence="9" id="KW-0256">Endoplasmic reticulum</keyword>
<evidence type="ECO:0000256" key="2">
    <source>
        <dbReference type="ARBA" id="ARBA00004922"/>
    </source>
</evidence>
<feature type="compositionally biased region" description="Gly residues" evidence="14">
    <location>
        <begin position="1"/>
        <end position="16"/>
    </location>
</feature>
<dbReference type="AlphaFoldDB" id="F2TWS4"/>
<proteinExistence type="inferred from homology"/>
<feature type="region of interest" description="Disordered" evidence="14">
    <location>
        <begin position="1"/>
        <end position="62"/>
    </location>
</feature>
<evidence type="ECO:0000256" key="15">
    <source>
        <dbReference type="SAM" id="Phobius"/>
    </source>
</evidence>
<dbReference type="EMBL" id="GL832955">
    <property type="protein sequence ID" value="EGD72520.1"/>
    <property type="molecule type" value="Genomic_DNA"/>
</dbReference>
<comment type="catalytic activity">
    <reaction evidence="13">
        <text>a di-trans,poly-cis-dolichyl beta-D-mannosyl phosphate + L-seryl-[protein] = 3-O-(alpha-D-mannosyl)-L-seryl-[protein] + a di-trans,poly-cis-dolichyl phosphate + H(+)</text>
        <dbReference type="Rhea" id="RHEA:17377"/>
        <dbReference type="Rhea" id="RHEA-COMP:9863"/>
        <dbReference type="Rhea" id="RHEA-COMP:13546"/>
        <dbReference type="Rhea" id="RHEA-COMP:19498"/>
        <dbReference type="Rhea" id="RHEA-COMP:19501"/>
        <dbReference type="ChEBI" id="CHEBI:15378"/>
        <dbReference type="ChEBI" id="CHEBI:29999"/>
        <dbReference type="ChEBI" id="CHEBI:57683"/>
        <dbReference type="ChEBI" id="CHEBI:58211"/>
        <dbReference type="ChEBI" id="CHEBI:137321"/>
        <dbReference type="EC" id="2.4.1.109"/>
    </reaction>
</comment>
<dbReference type="PANTHER" id="PTHR10050:SF46">
    <property type="entry name" value="PROTEIN O-MANNOSYL-TRANSFERASE 2"/>
    <property type="match status" value="1"/>
</dbReference>
<evidence type="ECO:0000256" key="6">
    <source>
        <dbReference type="ARBA" id="ARBA00022679"/>
    </source>
</evidence>
<dbReference type="FunCoup" id="F2TWS4">
    <property type="interactions" value="1201"/>
</dbReference>
<keyword evidence="6" id="KW-0808">Transferase</keyword>
<evidence type="ECO:0000256" key="10">
    <source>
        <dbReference type="ARBA" id="ARBA00022989"/>
    </source>
</evidence>
<comment type="catalytic activity">
    <reaction evidence="12">
        <text>a di-trans,poly-cis-dolichyl beta-D-mannosyl phosphate + L-threonyl-[protein] = 3-O-(alpha-D-mannosyl)-L-threonyl-[protein] + a di-trans,poly-cis-dolichyl phosphate + H(+)</text>
        <dbReference type="Rhea" id="RHEA:53396"/>
        <dbReference type="Rhea" id="RHEA-COMP:11060"/>
        <dbReference type="Rhea" id="RHEA-COMP:13547"/>
        <dbReference type="Rhea" id="RHEA-COMP:19498"/>
        <dbReference type="Rhea" id="RHEA-COMP:19501"/>
        <dbReference type="ChEBI" id="CHEBI:15378"/>
        <dbReference type="ChEBI" id="CHEBI:30013"/>
        <dbReference type="ChEBI" id="CHEBI:57683"/>
        <dbReference type="ChEBI" id="CHEBI:58211"/>
        <dbReference type="ChEBI" id="CHEBI:137323"/>
        <dbReference type="EC" id="2.4.1.109"/>
    </reaction>
</comment>
<feature type="transmembrane region" description="Helical" evidence="15">
    <location>
        <begin position="245"/>
        <end position="278"/>
    </location>
</feature>
<evidence type="ECO:0000256" key="7">
    <source>
        <dbReference type="ARBA" id="ARBA00022692"/>
    </source>
</evidence>
<evidence type="ECO:0000256" key="12">
    <source>
        <dbReference type="ARBA" id="ARBA00045085"/>
    </source>
</evidence>
<evidence type="ECO:0000256" key="13">
    <source>
        <dbReference type="ARBA" id="ARBA00045102"/>
    </source>
</evidence>
<evidence type="ECO:0000256" key="14">
    <source>
        <dbReference type="SAM" id="MobiDB-lite"/>
    </source>
</evidence>
<dbReference type="Pfam" id="PF02815">
    <property type="entry name" value="MIR"/>
    <property type="match status" value="1"/>
</dbReference>
<organism evidence="18">
    <name type="scientific">Salpingoeca rosetta (strain ATCC 50818 / BSB-021)</name>
    <dbReference type="NCBI Taxonomy" id="946362"/>
    <lineage>
        <taxon>Eukaryota</taxon>
        <taxon>Choanoflagellata</taxon>
        <taxon>Craspedida</taxon>
        <taxon>Salpingoecidae</taxon>
        <taxon>Salpingoeca</taxon>
    </lineage>
</organism>
<keyword evidence="18" id="KW-1185">Reference proteome</keyword>
<dbReference type="GeneID" id="16067735"/>
<name>F2TWS4_SALR5</name>
<dbReference type="EC" id="2.4.1.109" evidence="4"/>
<protein>
    <recommendedName>
        <fullName evidence="4">dolichyl-phosphate-mannose--protein mannosyltransferase</fullName>
        <ecNumber evidence="4">2.4.1.109</ecNumber>
    </recommendedName>
</protein>
<dbReference type="PROSITE" id="PS50919">
    <property type="entry name" value="MIR"/>
    <property type="match status" value="3"/>
</dbReference>
<dbReference type="STRING" id="946362.F2TWS4"/>
<evidence type="ECO:0000256" key="1">
    <source>
        <dbReference type="ARBA" id="ARBA00004477"/>
    </source>
</evidence>
<feature type="transmembrane region" description="Helical" evidence="15">
    <location>
        <begin position="192"/>
        <end position="211"/>
    </location>
</feature>
<comment type="pathway">
    <text evidence="2">Protein modification; protein glycosylation.</text>
</comment>
<dbReference type="InterPro" id="IPR036300">
    <property type="entry name" value="MIR_dom_sf"/>
</dbReference>
<evidence type="ECO:0000256" key="8">
    <source>
        <dbReference type="ARBA" id="ARBA00022737"/>
    </source>
</evidence>
<gene>
    <name evidence="17" type="ORF">PTSG_11609</name>
</gene>
<dbReference type="GO" id="GO:0005789">
    <property type="term" value="C:endoplasmic reticulum membrane"/>
    <property type="evidence" value="ECO:0007669"/>
    <property type="project" value="UniProtKB-SubCell"/>
</dbReference>
<dbReference type="InterPro" id="IPR027005">
    <property type="entry name" value="PMT-like"/>
</dbReference>
<feature type="transmembrane region" description="Helical" evidence="15">
    <location>
        <begin position="120"/>
        <end position="139"/>
    </location>
</feature>
<reference evidence="17" key="1">
    <citation type="submission" date="2009-08" db="EMBL/GenBank/DDBJ databases">
        <title>Annotation of Salpingoeca rosetta.</title>
        <authorList>
            <consortium name="The Broad Institute Genome Sequencing Platform"/>
            <person name="Russ C."/>
            <person name="Cuomo C."/>
            <person name="Burger G."/>
            <person name="Gray M.W."/>
            <person name="Holland P.W.H."/>
            <person name="King N."/>
            <person name="Lang F.B.F."/>
            <person name="Roger A.J."/>
            <person name="Ruiz-Trillo I."/>
            <person name="Young S.K."/>
            <person name="Zeng Q."/>
            <person name="Gargeya S."/>
            <person name="Alvarado L."/>
            <person name="Berlin A."/>
            <person name="Chapman S.B."/>
            <person name="Chen Z."/>
            <person name="Freedman E."/>
            <person name="Gellesch M."/>
            <person name="Goldberg J."/>
            <person name="Griggs A."/>
            <person name="Gujja S."/>
            <person name="Heilman E."/>
            <person name="Heiman D."/>
            <person name="Howarth C."/>
            <person name="Mehta T."/>
            <person name="Neiman D."/>
            <person name="Pearson M."/>
            <person name="Roberts A."/>
            <person name="Saif S."/>
            <person name="Shea T."/>
            <person name="Shenoy N."/>
            <person name="Sisk P."/>
            <person name="Stolte C."/>
            <person name="Sykes S."/>
            <person name="White J."/>
            <person name="Yandava C."/>
            <person name="Haas B."/>
            <person name="Nusbaum C."/>
            <person name="Birren B."/>
        </authorList>
    </citation>
    <scope>NUCLEOTIDE SEQUENCE [LARGE SCALE GENOMIC DNA]</scope>
    <source>
        <strain evidence="17">ATCC 50818</strain>
    </source>
</reference>
<dbReference type="SMART" id="SM00472">
    <property type="entry name" value="MIR"/>
    <property type="match status" value="3"/>
</dbReference>
<keyword evidence="11 15" id="KW-0472">Membrane</keyword>
<dbReference type="KEGG" id="sre:PTSG_11609"/>
<feature type="domain" description="MIR" evidence="16">
    <location>
        <begin position="488"/>
        <end position="546"/>
    </location>
</feature>
<dbReference type="GO" id="GO:0004169">
    <property type="term" value="F:dolichyl-phosphate-mannose-protein mannosyltransferase activity"/>
    <property type="evidence" value="ECO:0007669"/>
    <property type="project" value="UniProtKB-EC"/>
</dbReference>
<feature type="domain" description="MIR" evidence="16">
    <location>
        <begin position="426"/>
        <end position="482"/>
    </location>
</feature>
<feature type="transmembrane region" description="Helical" evidence="15">
    <location>
        <begin position="687"/>
        <end position="712"/>
    </location>
</feature>
<dbReference type="Pfam" id="PF02366">
    <property type="entry name" value="PMT"/>
    <property type="match status" value="1"/>
</dbReference>
<dbReference type="UniPathway" id="UPA00378"/>
<dbReference type="Proteomes" id="UP000007799">
    <property type="component" value="Unassembled WGS sequence"/>
</dbReference>
<evidence type="ECO:0000313" key="17">
    <source>
        <dbReference type="EMBL" id="EGD72520.1"/>
    </source>
</evidence>
<evidence type="ECO:0000256" key="4">
    <source>
        <dbReference type="ARBA" id="ARBA00012839"/>
    </source>
</evidence>
<feature type="transmembrane region" description="Helical" evidence="15">
    <location>
        <begin position="724"/>
        <end position="748"/>
    </location>
</feature>
<feature type="transmembrane region" description="Helical" evidence="15">
    <location>
        <begin position="298"/>
        <end position="324"/>
    </location>
</feature>
<comment type="similarity">
    <text evidence="3">Belongs to the glycosyltransferase 39 family.</text>
</comment>
<dbReference type="Gene3D" id="2.80.10.50">
    <property type="match status" value="1"/>
</dbReference>
<dbReference type="InterPro" id="IPR003342">
    <property type="entry name" value="ArnT-like_N"/>
</dbReference>
<feature type="transmembrane region" description="Helical" evidence="15">
    <location>
        <begin position="217"/>
        <end position="233"/>
    </location>
</feature>
<keyword evidence="5" id="KW-0328">Glycosyltransferase</keyword>
<feature type="transmembrane region" description="Helical" evidence="15">
    <location>
        <begin position="621"/>
        <end position="642"/>
    </location>
</feature>
<dbReference type="OMA" id="MCGWDDN"/>
<dbReference type="PANTHER" id="PTHR10050">
    <property type="entry name" value="DOLICHYL-PHOSPHATE-MANNOSE--PROTEIN MANNOSYLTRANSFERASE"/>
    <property type="match status" value="1"/>
</dbReference>
<dbReference type="OrthoDB" id="10260377at2759"/>